<evidence type="ECO:0000259" key="7">
    <source>
        <dbReference type="PROSITE" id="PS51005"/>
    </source>
</evidence>
<reference evidence="9" key="3">
    <citation type="submission" date="2018-08" db="UniProtKB">
        <authorList>
            <consortium name="EnsemblPlants"/>
        </authorList>
    </citation>
    <scope>IDENTIFICATION</scope>
    <source>
        <strain evidence="9">cv. Bd21</strain>
    </source>
</reference>
<keyword evidence="4" id="KW-0804">Transcription</keyword>
<dbReference type="HOGENOM" id="CLU_521117_0_0_1"/>
<feature type="compositionally biased region" description="Basic and acidic residues" evidence="6">
    <location>
        <begin position="220"/>
        <end position="229"/>
    </location>
</feature>
<dbReference type="Proteomes" id="UP000008810">
    <property type="component" value="Chromosome 4"/>
</dbReference>
<dbReference type="EMBL" id="CM000883">
    <property type="protein sequence ID" value="PNT64247.1"/>
    <property type="molecule type" value="Genomic_DNA"/>
</dbReference>
<feature type="region of interest" description="Disordered" evidence="6">
    <location>
        <begin position="220"/>
        <end position="257"/>
    </location>
</feature>
<evidence type="ECO:0000313" key="9">
    <source>
        <dbReference type="EnsemblPlants" id="PNT64247"/>
    </source>
</evidence>
<dbReference type="PANTHER" id="PTHR31719">
    <property type="entry name" value="NAC TRANSCRIPTION FACTOR 56"/>
    <property type="match status" value="1"/>
</dbReference>
<reference evidence="8" key="2">
    <citation type="submission" date="2017-06" db="EMBL/GenBank/DDBJ databases">
        <title>WGS assembly of Brachypodium distachyon.</title>
        <authorList>
            <consortium name="The International Brachypodium Initiative"/>
            <person name="Lucas S."/>
            <person name="Harmon-Smith M."/>
            <person name="Lail K."/>
            <person name="Tice H."/>
            <person name="Grimwood J."/>
            <person name="Bruce D."/>
            <person name="Barry K."/>
            <person name="Shu S."/>
            <person name="Lindquist E."/>
            <person name="Wang M."/>
            <person name="Pitluck S."/>
            <person name="Vogel J.P."/>
            <person name="Garvin D.F."/>
            <person name="Mockler T.C."/>
            <person name="Schmutz J."/>
            <person name="Rokhsar D."/>
            <person name="Bevan M.W."/>
        </authorList>
    </citation>
    <scope>NUCLEOTIDE SEQUENCE</scope>
    <source>
        <strain evidence="8">Bd21</strain>
    </source>
</reference>
<dbReference type="KEGG" id="bdi:112272435"/>
<evidence type="ECO:0000256" key="1">
    <source>
        <dbReference type="ARBA" id="ARBA00004123"/>
    </source>
</evidence>
<keyword evidence="10" id="KW-1185">Reference proteome</keyword>
<evidence type="ECO:0000256" key="4">
    <source>
        <dbReference type="ARBA" id="ARBA00023163"/>
    </source>
</evidence>
<dbReference type="OrthoDB" id="692749at2759"/>
<keyword evidence="5" id="KW-0539">Nucleus</keyword>
<feature type="domain" description="NAC" evidence="7">
    <location>
        <begin position="58"/>
        <end position="207"/>
    </location>
</feature>
<proteinExistence type="predicted"/>
<evidence type="ECO:0000256" key="2">
    <source>
        <dbReference type="ARBA" id="ARBA00023015"/>
    </source>
</evidence>
<dbReference type="eggNOG" id="ENOG502R43U">
    <property type="taxonomic scope" value="Eukaryota"/>
</dbReference>
<evidence type="ECO:0000256" key="3">
    <source>
        <dbReference type="ARBA" id="ARBA00023125"/>
    </source>
</evidence>
<comment type="subcellular location">
    <subcellularLocation>
        <location evidence="1">Nucleus</location>
    </subcellularLocation>
</comment>
<sequence>MVHLEEVHEVTGAGTAGGHDDDDEHRQLTVAVNGGSGKKKKKMLMKKEKHEVVPQLRFPPGFRFEPTDMELLEVFLRRKIDGRKLPLEVIFFDVPILNWEPHKLVEARKAYGVDRWYFFTKREPCLTNKEGDPRRKLNDVVGVSAGWKSSGKTEEFFRGPSGQLVGTRKLLVYYIGGEADKWTMHEYILADCKDQMDQFVLCTIQEKKYIDANCKRRKRISDGSKEPSTRKKKTAATTSQQPEQATEHEETSVYSDEHHLSLQEEHLMTPLPLLEHGQHHHQSLQEEHAMTLYEPITATHGTDLHEGYLDGDHHNYNVDVDTEEQTLAYNDGFFETPLMMMPQQHVYQASVEEMELQTTYGLNQSTILFNYQYASEHQLNNAMDPVVYANDNQGQQLTICDDYTSQISSQVVNTMECANCHDHHQLCQQPTAQGYYQKTGTLEDILGCPLRPGSLDTSPDTVFEGPEPLSYAAPGDDAEGDLSNDCFGDNLVDNNGCNDATMALLPDEEGNMGTNGGREWMMW</sequence>
<accession>I1INU9</accession>
<organism evidence="8">
    <name type="scientific">Brachypodium distachyon</name>
    <name type="common">Purple false brome</name>
    <name type="synonym">Trachynia distachya</name>
    <dbReference type="NCBI Taxonomy" id="15368"/>
    <lineage>
        <taxon>Eukaryota</taxon>
        <taxon>Viridiplantae</taxon>
        <taxon>Streptophyta</taxon>
        <taxon>Embryophyta</taxon>
        <taxon>Tracheophyta</taxon>
        <taxon>Spermatophyta</taxon>
        <taxon>Magnoliopsida</taxon>
        <taxon>Liliopsida</taxon>
        <taxon>Poales</taxon>
        <taxon>Poaceae</taxon>
        <taxon>BOP clade</taxon>
        <taxon>Pooideae</taxon>
        <taxon>Stipodae</taxon>
        <taxon>Brachypodieae</taxon>
        <taxon>Brachypodium</taxon>
    </lineage>
</organism>
<dbReference type="GO" id="GO:0003677">
    <property type="term" value="F:DNA binding"/>
    <property type="evidence" value="ECO:0007669"/>
    <property type="project" value="UniProtKB-KW"/>
</dbReference>
<dbReference type="GeneID" id="112272435"/>
<dbReference type="GO" id="GO:0006355">
    <property type="term" value="P:regulation of DNA-templated transcription"/>
    <property type="evidence" value="ECO:0007669"/>
    <property type="project" value="InterPro"/>
</dbReference>
<gene>
    <name evidence="9" type="primary">LOC112272435</name>
    <name evidence="8" type="ORF">BRADI_4g26600v3</name>
</gene>
<dbReference type="InterPro" id="IPR003441">
    <property type="entry name" value="NAC-dom"/>
</dbReference>
<keyword evidence="3" id="KW-0238">DNA-binding</keyword>
<dbReference type="Gramene" id="PNT64247">
    <property type="protein sequence ID" value="PNT64247"/>
    <property type="gene ID" value="BRADI_4g26600v3"/>
</dbReference>
<evidence type="ECO:0000313" key="10">
    <source>
        <dbReference type="Proteomes" id="UP000008810"/>
    </source>
</evidence>
<dbReference type="GO" id="GO:0005634">
    <property type="term" value="C:nucleus"/>
    <property type="evidence" value="ECO:0007669"/>
    <property type="project" value="UniProtKB-SubCell"/>
</dbReference>
<evidence type="ECO:0000256" key="5">
    <source>
        <dbReference type="ARBA" id="ARBA00023242"/>
    </source>
</evidence>
<dbReference type="Pfam" id="PF02365">
    <property type="entry name" value="NAM"/>
    <property type="match status" value="1"/>
</dbReference>
<dbReference type="SUPFAM" id="SSF101941">
    <property type="entry name" value="NAC domain"/>
    <property type="match status" value="1"/>
</dbReference>
<dbReference type="Gene3D" id="2.170.150.80">
    <property type="entry name" value="NAC domain"/>
    <property type="match status" value="1"/>
</dbReference>
<reference evidence="8 9" key="1">
    <citation type="journal article" date="2010" name="Nature">
        <title>Genome sequencing and analysis of the model grass Brachypodium distachyon.</title>
        <authorList>
            <consortium name="International Brachypodium Initiative"/>
        </authorList>
    </citation>
    <scope>NUCLEOTIDE SEQUENCE [LARGE SCALE GENOMIC DNA]</scope>
    <source>
        <strain evidence="8 9">Bd21</strain>
    </source>
</reference>
<protein>
    <recommendedName>
        <fullName evidence="7">NAC domain-containing protein</fullName>
    </recommendedName>
</protein>
<dbReference type="PROSITE" id="PS51005">
    <property type="entry name" value="NAC"/>
    <property type="match status" value="1"/>
</dbReference>
<dbReference type="OMA" id="MECANCH"/>
<dbReference type="PANTHER" id="PTHR31719:SF94">
    <property type="entry name" value="PROTEIN ATAF2"/>
    <property type="match status" value="1"/>
</dbReference>
<dbReference type="InterPro" id="IPR036093">
    <property type="entry name" value="NAC_dom_sf"/>
</dbReference>
<dbReference type="EnsemblPlants" id="PNT64247">
    <property type="protein sequence ID" value="PNT64247"/>
    <property type="gene ID" value="BRADI_4g26600v3"/>
</dbReference>
<evidence type="ECO:0000313" key="8">
    <source>
        <dbReference type="EMBL" id="PNT64247.1"/>
    </source>
</evidence>
<dbReference type="RefSeq" id="XP_024318943.1">
    <property type="nucleotide sequence ID" value="XM_024463175.1"/>
</dbReference>
<keyword evidence="2" id="KW-0805">Transcription regulation</keyword>
<dbReference type="AlphaFoldDB" id="I1INU9"/>
<name>I1INU9_BRADI</name>
<feature type="compositionally biased region" description="Basic and acidic residues" evidence="6">
    <location>
        <begin position="245"/>
        <end position="257"/>
    </location>
</feature>
<evidence type="ECO:0000256" key="6">
    <source>
        <dbReference type="SAM" id="MobiDB-lite"/>
    </source>
</evidence>